<dbReference type="Gene3D" id="1.25.40.10">
    <property type="entry name" value="Tetratricopeptide repeat domain"/>
    <property type="match status" value="1"/>
</dbReference>
<dbReference type="PANTHER" id="PTHR46782">
    <property type="entry name" value="OS01G0757700 PROTEIN"/>
    <property type="match status" value="1"/>
</dbReference>
<protein>
    <recommendedName>
        <fullName evidence="3">Pentacotripeptide-repeat region of PRORP domain-containing protein</fullName>
    </recommendedName>
</protein>
<reference evidence="2" key="1">
    <citation type="journal article" date="2017" name="Nat. Commun.">
        <title>The asparagus genome sheds light on the origin and evolution of a young Y chromosome.</title>
        <authorList>
            <person name="Harkess A."/>
            <person name="Zhou J."/>
            <person name="Xu C."/>
            <person name="Bowers J.E."/>
            <person name="Van der Hulst R."/>
            <person name="Ayyampalayam S."/>
            <person name="Mercati F."/>
            <person name="Riccardi P."/>
            <person name="McKain M.R."/>
            <person name="Kakrana A."/>
            <person name="Tang H."/>
            <person name="Ray J."/>
            <person name="Groenendijk J."/>
            <person name="Arikit S."/>
            <person name="Mathioni S.M."/>
            <person name="Nakano M."/>
            <person name="Shan H."/>
            <person name="Telgmann-Rauber A."/>
            <person name="Kanno A."/>
            <person name="Yue Z."/>
            <person name="Chen H."/>
            <person name="Li W."/>
            <person name="Chen Y."/>
            <person name="Xu X."/>
            <person name="Zhang Y."/>
            <person name="Luo S."/>
            <person name="Chen H."/>
            <person name="Gao J."/>
            <person name="Mao Z."/>
            <person name="Pires J.C."/>
            <person name="Luo M."/>
            <person name="Kudrna D."/>
            <person name="Wing R.A."/>
            <person name="Meyers B.C."/>
            <person name="Yi K."/>
            <person name="Kong H."/>
            <person name="Lavrijsen P."/>
            <person name="Sunseri F."/>
            <person name="Falavigna A."/>
            <person name="Ye Y."/>
            <person name="Leebens-Mack J.H."/>
            <person name="Chen G."/>
        </authorList>
    </citation>
    <scope>NUCLEOTIDE SEQUENCE [LARGE SCALE GENOMIC DNA]</scope>
    <source>
        <strain evidence="2">cv. DH0086</strain>
    </source>
</reference>
<organism evidence="1 2">
    <name type="scientific">Asparagus officinalis</name>
    <name type="common">Garden asparagus</name>
    <dbReference type="NCBI Taxonomy" id="4686"/>
    <lineage>
        <taxon>Eukaryota</taxon>
        <taxon>Viridiplantae</taxon>
        <taxon>Streptophyta</taxon>
        <taxon>Embryophyta</taxon>
        <taxon>Tracheophyta</taxon>
        <taxon>Spermatophyta</taxon>
        <taxon>Magnoliopsida</taxon>
        <taxon>Liliopsida</taxon>
        <taxon>Asparagales</taxon>
        <taxon>Asparagaceae</taxon>
        <taxon>Asparagoideae</taxon>
        <taxon>Asparagus</taxon>
    </lineage>
</organism>
<keyword evidence="2" id="KW-1185">Reference proteome</keyword>
<dbReference type="Gramene" id="ONK75684">
    <property type="protein sequence ID" value="ONK75684"/>
    <property type="gene ID" value="A4U43_C03F19460"/>
</dbReference>
<evidence type="ECO:0000313" key="2">
    <source>
        <dbReference type="Proteomes" id="UP000243459"/>
    </source>
</evidence>
<dbReference type="EMBL" id="CM007383">
    <property type="protein sequence ID" value="ONK75684.1"/>
    <property type="molecule type" value="Genomic_DNA"/>
</dbReference>
<dbReference type="PANTHER" id="PTHR46782:SF2">
    <property type="entry name" value="OS07G0545900 PROTEIN"/>
    <property type="match status" value="1"/>
</dbReference>
<dbReference type="Proteomes" id="UP000243459">
    <property type="component" value="Chromosome 3"/>
</dbReference>
<dbReference type="InterPro" id="IPR044646">
    <property type="entry name" value="EMB1417-like"/>
</dbReference>
<accession>A0A5P1FCC5</accession>
<sequence length="171" mass="19584">MGTYDTLLLALDMDGRIDEAETIWNVILQTHTRSVSKRLFSRMIALYEHHHIPEKIVEVFADMEELGVKPDDDTEGSRELLRNWVRVRIKESPTEARMLSDPGGANFLKSWEETKAQLVRAKSLPGELSTIMDDDLPAIGNLRKMKNEEDYGGSEAFINLRKMKKEEDYGS</sequence>
<name>A0A5P1FCC5_ASPOF</name>
<gene>
    <name evidence="1" type="ORF">A4U43_C03F19460</name>
</gene>
<evidence type="ECO:0008006" key="3">
    <source>
        <dbReference type="Google" id="ProtNLM"/>
    </source>
</evidence>
<proteinExistence type="predicted"/>
<dbReference type="InterPro" id="IPR011990">
    <property type="entry name" value="TPR-like_helical_dom_sf"/>
</dbReference>
<dbReference type="AlphaFoldDB" id="A0A5P1FCC5"/>
<evidence type="ECO:0000313" key="1">
    <source>
        <dbReference type="EMBL" id="ONK75684.1"/>
    </source>
</evidence>